<evidence type="ECO:0000256" key="2">
    <source>
        <dbReference type="ARBA" id="ARBA00022980"/>
    </source>
</evidence>
<name>A0A1G2BL88_9BACT</name>
<evidence type="ECO:0000256" key="6">
    <source>
        <dbReference type="RuleBase" id="RU003815"/>
    </source>
</evidence>
<dbReference type="InterPro" id="IPR014721">
    <property type="entry name" value="Ribsml_uS5_D2-typ_fold_subgr"/>
</dbReference>
<evidence type="ECO:0000256" key="5">
    <source>
        <dbReference type="HAMAP-Rule" id="MF_00532"/>
    </source>
</evidence>
<protein>
    <recommendedName>
        <fullName evidence="4 5">Small ribosomal subunit protein uS9</fullName>
    </recommendedName>
</protein>
<keyword evidence="2 5" id="KW-0689">Ribosomal protein</keyword>
<dbReference type="InterPro" id="IPR020568">
    <property type="entry name" value="Ribosomal_Su5_D2-typ_SF"/>
</dbReference>
<reference evidence="8 9" key="1">
    <citation type="journal article" date="2016" name="Nat. Commun.">
        <title>Thousands of microbial genomes shed light on interconnected biogeochemical processes in an aquifer system.</title>
        <authorList>
            <person name="Anantharaman K."/>
            <person name="Brown C.T."/>
            <person name="Hug L.A."/>
            <person name="Sharon I."/>
            <person name="Castelle C.J."/>
            <person name="Probst A.J."/>
            <person name="Thomas B.C."/>
            <person name="Singh A."/>
            <person name="Wilkins M.J."/>
            <person name="Karaoz U."/>
            <person name="Brodie E.L."/>
            <person name="Williams K.H."/>
            <person name="Hubbard S.S."/>
            <person name="Banfield J.F."/>
        </authorList>
    </citation>
    <scope>NUCLEOTIDE SEQUENCE [LARGE SCALE GENOMIC DNA]</scope>
</reference>
<organism evidence="8 9">
    <name type="scientific">Candidatus Komeilibacteria bacterium RIFCSPHIGHO2_01_FULL_52_14</name>
    <dbReference type="NCBI Taxonomy" id="1798549"/>
    <lineage>
        <taxon>Bacteria</taxon>
        <taxon>Candidatus Komeiliibacteriota</taxon>
    </lineage>
</organism>
<evidence type="ECO:0000256" key="7">
    <source>
        <dbReference type="SAM" id="MobiDB-lite"/>
    </source>
</evidence>
<evidence type="ECO:0000256" key="1">
    <source>
        <dbReference type="ARBA" id="ARBA00005251"/>
    </source>
</evidence>
<gene>
    <name evidence="5" type="primary">rpsI</name>
    <name evidence="8" type="ORF">A2677_03485</name>
</gene>
<feature type="compositionally biased region" description="Basic residues" evidence="7">
    <location>
        <begin position="115"/>
        <end position="134"/>
    </location>
</feature>
<dbReference type="FunFam" id="3.30.230.10:FF:000001">
    <property type="entry name" value="30S ribosomal protein S9"/>
    <property type="match status" value="1"/>
</dbReference>
<sequence>MVKKHDYISAVGRRKSAIARVRLSAKEADGLKITVNGRDMKDFFMYQEWQNVVTSPLTLTGNLKREVSVLVRGGGTNGQAEAIRHGISRALVSLDETLKATLRKAGYLTRDPRAKERKKPGLKRARRAPQWSKR</sequence>
<dbReference type="PANTHER" id="PTHR21569">
    <property type="entry name" value="RIBOSOMAL PROTEIN S9"/>
    <property type="match status" value="1"/>
</dbReference>
<dbReference type="EMBL" id="MHKK01000022">
    <property type="protein sequence ID" value="OGY89875.1"/>
    <property type="molecule type" value="Genomic_DNA"/>
</dbReference>
<dbReference type="AlphaFoldDB" id="A0A1G2BL88"/>
<evidence type="ECO:0000256" key="4">
    <source>
        <dbReference type="ARBA" id="ARBA00035259"/>
    </source>
</evidence>
<accession>A0A1G2BL88</accession>
<dbReference type="PROSITE" id="PS00360">
    <property type="entry name" value="RIBOSOMAL_S9"/>
    <property type="match status" value="1"/>
</dbReference>
<dbReference type="GO" id="GO:0003735">
    <property type="term" value="F:structural constituent of ribosome"/>
    <property type="evidence" value="ECO:0007669"/>
    <property type="project" value="InterPro"/>
</dbReference>
<evidence type="ECO:0000313" key="9">
    <source>
        <dbReference type="Proteomes" id="UP000177817"/>
    </source>
</evidence>
<dbReference type="PANTHER" id="PTHR21569:SF1">
    <property type="entry name" value="SMALL RIBOSOMAL SUBUNIT PROTEIN US9M"/>
    <property type="match status" value="1"/>
</dbReference>
<keyword evidence="3 5" id="KW-0687">Ribonucleoprotein</keyword>
<dbReference type="GO" id="GO:0006412">
    <property type="term" value="P:translation"/>
    <property type="evidence" value="ECO:0007669"/>
    <property type="project" value="UniProtKB-UniRule"/>
</dbReference>
<dbReference type="HAMAP" id="MF_00532_B">
    <property type="entry name" value="Ribosomal_uS9_B"/>
    <property type="match status" value="1"/>
</dbReference>
<dbReference type="GO" id="GO:0003723">
    <property type="term" value="F:RNA binding"/>
    <property type="evidence" value="ECO:0007669"/>
    <property type="project" value="TreeGrafter"/>
</dbReference>
<dbReference type="NCBIfam" id="NF001099">
    <property type="entry name" value="PRK00132.1"/>
    <property type="match status" value="1"/>
</dbReference>
<dbReference type="InterPro" id="IPR000754">
    <property type="entry name" value="Ribosomal_uS9"/>
</dbReference>
<dbReference type="SUPFAM" id="SSF54211">
    <property type="entry name" value="Ribosomal protein S5 domain 2-like"/>
    <property type="match status" value="1"/>
</dbReference>
<comment type="caution">
    <text evidence="8">The sequence shown here is derived from an EMBL/GenBank/DDBJ whole genome shotgun (WGS) entry which is preliminary data.</text>
</comment>
<evidence type="ECO:0000313" key="8">
    <source>
        <dbReference type="EMBL" id="OGY89875.1"/>
    </source>
</evidence>
<dbReference type="InterPro" id="IPR023035">
    <property type="entry name" value="Ribosomal_uS9_bac/plastid"/>
</dbReference>
<feature type="region of interest" description="Disordered" evidence="7">
    <location>
        <begin position="107"/>
        <end position="134"/>
    </location>
</feature>
<dbReference type="Pfam" id="PF00380">
    <property type="entry name" value="Ribosomal_S9"/>
    <property type="match status" value="1"/>
</dbReference>
<dbReference type="InterPro" id="IPR020574">
    <property type="entry name" value="Ribosomal_uS9_CS"/>
</dbReference>
<dbReference type="GO" id="GO:0022627">
    <property type="term" value="C:cytosolic small ribosomal subunit"/>
    <property type="evidence" value="ECO:0007669"/>
    <property type="project" value="TreeGrafter"/>
</dbReference>
<evidence type="ECO:0000256" key="3">
    <source>
        <dbReference type="ARBA" id="ARBA00023274"/>
    </source>
</evidence>
<dbReference type="Proteomes" id="UP000177817">
    <property type="component" value="Unassembled WGS sequence"/>
</dbReference>
<comment type="similarity">
    <text evidence="1 5 6">Belongs to the universal ribosomal protein uS9 family.</text>
</comment>
<dbReference type="Gene3D" id="3.30.230.10">
    <property type="match status" value="1"/>
</dbReference>
<proteinExistence type="inferred from homology"/>